<accession>A0AAV5ECK9</accession>
<comment type="caution">
    <text evidence="2">The sequence shown here is derived from an EMBL/GenBank/DDBJ whole genome shotgun (WGS) entry which is preliminary data.</text>
</comment>
<keyword evidence="3" id="KW-1185">Reference proteome</keyword>
<feature type="region of interest" description="Disordered" evidence="1">
    <location>
        <begin position="61"/>
        <end position="83"/>
    </location>
</feature>
<reference evidence="2" key="1">
    <citation type="journal article" date="2018" name="DNA Res.">
        <title>Multiple hybrid de novo genome assembly of finger millet, an orphan allotetraploid crop.</title>
        <authorList>
            <person name="Hatakeyama M."/>
            <person name="Aluri S."/>
            <person name="Balachadran M.T."/>
            <person name="Sivarajan S.R."/>
            <person name="Patrignani A."/>
            <person name="Gruter S."/>
            <person name="Poveda L."/>
            <person name="Shimizu-Inatsugi R."/>
            <person name="Baeten J."/>
            <person name="Francoijs K.J."/>
            <person name="Nataraja K.N."/>
            <person name="Reddy Y.A.N."/>
            <person name="Phadnis S."/>
            <person name="Ravikumar R.L."/>
            <person name="Schlapbach R."/>
            <person name="Sreeman S.M."/>
            <person name="Shimizu K.K."/>
        </authorList>
    </citation>
    <scope>NUCLEOTIDE SEQUENCE</scope>
</reference>
<dbReference type="Proteomes" id="UP001054889">
    <property type="component" value="Unassembled WGS sequence"/>
</dbReference>
<proteinExistence type="predicted"/>
<dbReference type="EMBL" id="BQKI01000074">
    <property type="protein sequence ID" value="GJN19951.1"/>
    <property type="molecule type" value="Genomic_DNA"/>
</dbReference>
<reference evidence="2" key="2">
    <citation type="submission" date="2021-12" db="EMBL/GenBank/DDBJ databases">
        <title>Resequencing data analysis of finger millet.</title>
        <authorList>
            <person name="Hatakeyama M."/>
            <person name="Aluri S."/>
            <person name="Balachadran M.T."/>
            <person name="Sivarajan S.R."/>
            <person name="Poveda L."/>
            <person name="Shimizu-Inatsugi R."/>
            <person name="Schlapbach R."/>
            <person name="Sreeman S.M."/>
            <person name="Shimizu K.K."/>
        </authorList>
    </citation>
    <scope>NUCLEOTIDE SEQUENCE</scope>
</reference>
<organism evidence="2 3">
    <name type="scientific">Eleusine coracana subsp. coracana</name>
    <dbReference type="NCBI Taxonomy" id="191504"/>
    <lineage>
        <taxon>Eukaryota</taxon>
        <taxon>Viridiplantae</taxon>
        <taxon>Streptophyta</taxon>
        <taxon>Embryophyta</taxon>
        <taxon>Tracheophyta</taxon>
        <taxon>Spermatophyta</taxon>
        <taxon>Magnoliopsida</taxon>
        <taxon>Liliopsida</taxon>
        <taxon>Poales</taxon>
        <taxon>Poaceae</taxon>
        <taxon>PACMAD clade</taxon>
        <taxon>Chloridoideae</taxon>
        <taxon>Cynodonteae</taxon>
        <taxon>Eleusininae</taxon>
        <taxon>Eleusine</taxon>
    </lineage>
</organism>
<evidence type="ECO:0000256" key="1">
    <source>
        <dbReference type="SAM" id="MobiDB-lite"/>
    </source>
</evidence>
<evidence type="ECO:0000313" key="2">
    <source>
        <dbReference type="EMBL" id="GJN19951.1"/>
    </source>
</evidence>
<sequence>MRARFYGLHLQPEPETAGWFKAWGRVEWNGVMGDTGTASGVVWGARGRRTSTRVRATVRVGSSAAGAPRLPSPMRKGGAEGDIFRGTHVPASAGNGQLSVDCVGPGPVTSTRVHPGVSTSVMDRATVGSPDGRTAWA</sequence>
<evidence type="ECO:0000313" key="3">
    <source>
        <dbReference type="Proteomes" id="UP001054889"/>
    </source>
</evidence>
<gene>
    <name evidence="2" type="primary">gb07271</name>
    <name evidence="2" type="ORF">PR202_gb07271</name>
</gene>
<protein>
    <submittedName>
        <fullName evidence="2">Uncharacterized protein</fullName>
    </submittedName>
</protein>
<dbReference type="AlphaFoldDB" id="A0AAV5ECK9"/>
<name>A0AAV5ECK9_ELECO</name>